<name>A0A078ANP8_STYLE</name>
<gene>
    <name evidence="1" type="primary">Contig17928.g19059</name>
    <name evidence="1" type="ORF">STYLEM_12839</name>
</gene>
<reference evidence="1 2" key="1">
    <citation type="submission" date="2014-06" db="EMBL/GenBank/DDBJ databases">
        <authorList>
            <person name="Swart Estienne"/>
        </authorList>
    </citation>
    <scope>NUCLEOTIDE SEQUENCE [LARGE SCALE GENOMIC DNA]</scope>
    <source>
        <strain evidence="1 2">130c</strain>
    </source>
</reference>
<dbReference type="EMBL" id="CCKQ01012182">
    <property type="protein sequence ID" value="CDW83789.1"/>
    <property type="molecule type" value="Genomic_DNA"/>
</dbReference>
<protein>
    <submittedName>
        <fullName evidence="1">Uncharacterized protein</fullName>
    </submittedName>
</protein>
<evidence type="ECO:0000313" key="1">
    <source>
        <dbReference type="EMBL" id="CDW83789.1"/>
    </source>
</evidence>
<accession>A0A078ANP8</accession>
<sequence>MFFLGYPEISIFDSKGIFLFFQSREILNFVKDFFVQSVLFCLYQYFNVFPNPFLEEQTIEPANPFKNIGLDIYSSGKQGYSLNLLPGSGYNGRQNKDGKSIFKFQKSFSECSILLICQVLSFLVSIASLQKSH</sequence>
<evidence type="ECO:0000313" key="2">
    <source>
        <dbReference type="Proteomes" id="UP000039865"/>
    </source>
</evidence>
<keyword evidence="2" id="KW-1185">Reference proteome</keyword>
<dbReference type="AlphaFoldDB" id="A0A078ANP8"/>
<organism evidence="1 2">
    <name type="scientific">Stylonychia lemnae</name>
    <name type="common">Ciliate</name>
    <dbReference type="NCBI Taxonomy" id="5949"/>
    <lineage>
        <taxon>Eukaryota</taxon>
        <taxon>Sar</taxon>
        <taxon>Alveolata</taxon>
        <taxon>Ciliophora</taxon>
        <taxon>Intramacronucleata</taxon>
        <taxon>Spirotrichea</taxon>
        <taxon>Stichotrichia</taxon>
        <taxon>Sporadotrichida</taxon>
        <taxon>Oxytrichidae</taxon>
        <taxon>Stylonychinae</taxon>
        <taxon>Stylonychia</taxon>
    </lineage>
</organism>
<dbReference type="Proteomes" id="UP000039865">
    <property type="component" value="Unassembled WGS sequence"/>
</dbReference>
<proteinExistence type="predicted"/>
<dbReference type="InParanoid" id="A0A078ANP8"/>